<gene>
    <name evidence="1" type="ORF">SDC9_56155</name>
</gene>
<reference evidence="1" key="1">
    <citation type="submission" date="2019-08" db="EMBL/GenBank/DDBJ databases">
        <authorList>
            <person name="Kucharzyk K."/>
            <person name="Murdoch R.W."/>
            <person name="Higgins S."/>
            <person name="Loffler F."/>
        </authorList>
    </citation>
    <scope>NUCLEOTIDE SEQUENCE</scope>
</reference>
<name>A0A644X126_9ZZZZ</name>
<comment type="caution">
    <text evidence="1">The sequence shown here is derived from an EMBL/GenBank/DDBJ whole genome shotgun (WGS) entry which is preliminary data.</text>
</comment>
<evidence type="ECO:0008006" key="2">
    <source>
        <dbReference type="Google" id="ProtNLM"/>
    </source>
</evidence>
<evidence type="ECO:0000313" key="1">
    <source>
        <dbReference type="EMBL" id="MPM09832.1"/>
    </source>
</evidence>
<protein>
    <recommendedName>
        <fullName evidence="2">Copper amine oxidase-like N-terminal domain-containing protein</fullName>
    </recommendedName>
</protein>
<dbReference type="EMBL" id="VSSQ01001618">
    <property type="protein sequence ID" value="MPM09832.1"/>
    <property type="molecule type" value="Genomic_DNA"/>
</dbReference>
<accession>A0A644X126</accession>
<organism evidence="1">
    <name type="scientific">bioreactor metagenome</name>
    <dbReference type="NCBI Taxonomy" id="1076179"/>
    <lineage>
        <taxon>unclassified sequences</taxon>
        <taxon>metagenomes</taxon>
        <taxon>ecological metagenomes</taxon>
    </lineage>
</organism>
<dbReference type="AlphaFoldDB" id="A0A644X126"/>
<proteinExistence type="predicted"/>
<sequence>MKNKLPPFLAGVFTTALICSLTVTALAASGQVSFNLSAIKFNGQQISAKGENYTLSSGTNVPASITYTDENGGGTTYLPAKRISELVGVEIGYDAATGSVTIGQKATSSTQTSEASSDKANIKTAQDAVDELKSTLKNPGSLILNKVRLFYYEDQTNFYHVEIDYSATNSLGGYDRSNFYYPMLYDTTGGTLKRETASIIDRDGYDYISVASEDLEY</sequence>